<protein>
    <submittedName>
        <fullName evidence="3">Uncharacterized protein involved in exopolysaccharide biosynthesis</fullName>
    </submittedName>
</protein>
<dbReference type="EMBL" id="QREG01000017">
    <property type="protein sequence ID" value="RED95654.1"/>
    <property type="molecule type" value="Genomic_DNA"/>
</dbReference>
<dbReference type="AlphaFoldDB" id="A0A3D9L2K1"/>
<feature type="coiled-coil region" evidence="1">
    <location>
        <begin position="379"/>
        <end position="455"/>
    </location>
</feature>
<accession>A0A3D9L2K1</accession>
<keyword evidence="4" id="KW-1185">Reference proteome</keyword>
<keyword evidence="2" id="KW-0472">Membrane</keyword>
<feature type="transmembrane region" description="Helical" evidence="2">
    <location>
        <begin position="15"/>
        <end position="34"/>
    </location>
</feature>
<dbReference type="GO" id="GO:0004713">
    <property type="term" value="F:protein tyrosine kinase activity"/>
    <property type="evidence" value="ECO:0007669"/>
    <property type="project" value="TreeGrafter"/>
</dbReference>
<dbReference type="RefSeq" id="WP_115869289.1">
    <property type="nucleotide sequence ID" value="NZ_QREG01000017.1"/>
</dbReference>
<keyword evidence="1" id="KW-0175">Coiled coil</keyword>
<gene>
    <name evidence="3" type="ORF">C7460_117104</name>
</gene>
<evidence type="ECO:0000313" key="3">
    <source>
        <dbReference type="EMBL" id="RED95654.1"/>
    </source>
</evidence>
<dbReference type="InterPro" id="IPR027417">
    <property type="entry name" value="P-loop_NTPase"/>
</dbReference>
<proteinExistence type="predicted"/>
<feature type="transmembrane region" description="Helical" evidence="2">
    <location>
        <begin position="476"/>
        <end position="499"/>
    </location>
</feature>
<comment type="caution">
    <text evidence="3">The sequence shown here is derived from an EMBL/GenBank/DDBJ whole genome shotgun (WGS) entry which is preliminary data.</text>
</comment>
<dbReference type="Proteomes" id="UP000256779">
    <property type="component" value="Unassembled WGS sequence"/>
</dbReference>
<evidence type="ECO:0000313" key="4">
    <source>
        <dbReference type="Proteomes" id="UP000256779"/>
    </source>
</evidence>
<name>A0A3D9L2K1_MARFU</name>
<dbReference type="Gene3D" id="1.20.120.330">
    <property type="entry name" value="Nucleotidyltransferases domain 2"/>
    <property type="match status" value="1"/>
</dbReference>
<evidence type="ECO:0000256" key="1">
    <source>
        <dbReference type="SAM" id="Coils"/>
    </source>
</evidence>
<dbReference type="PANTHER" id="PTHR32309">
    <property type="entry name" value="TYROSINE-PROTEIN KINASE"/>
    <property type="match status" value="1"/>
</dbReference>
<reference evidence="3 4" key="1">
    <citation type="submission" date="2018-07" db="EMBL/GenBank/DDBJ databases">
        <title>Genomic Encyclopedia of Type Strains, Phase IV (KMG-IV): sequencing the most valuable type-strain genomes for metagenomic binning, comparative biology and taxonomic classification.</title>
        <authorList>
            <person name="Goeker M."/>
        </authorList>
    </citation>
    <scope>NUCLEOTIDE SEQUENCE [LARGE SCALE GENOMIC DNA]</scope>
    <source>
        <strain evidence="3 4">DSM 4134</strain>
    </source>
</reference>
<dbReference type="OrthoDB" id="972983at2"/>
<keyword evidence="2" id="KW-0812">Transmembrane</keyword>
<evidence type="ECO:0000256" key="2">
    <source>
        <dbReference type="SAM" id="Phobius"/>
    </source>
</evidence>
<dbReference type="PANTHER" id="PTHR32309:SF13">
    <property type="entry name" value="FERRIC ENTEROBACTIN TRANSPORT PROTEIN FEPE"/>
    <property type="match status" value="1"/>
</dbReference>
<organism evidence="3 4">
    <name type="scientific">Marinoscillum furvescens DSM 4134</name>
    <dbReference type="NCBI Taxonomy" id="1122208"/>
    <lineage>
        <taxon>Bacteria</taxon>
        <taxon>Pseudomonadati</taxon>
        <taxon>Bacteroidota</taxon>
        <taxon>Cytophagia</taxon>
        <taxon>Cytophagales</taxon>
        <taxon>Reichenbachiellaceae</taxon>
        <taxon>Marinoscillum</taxon>
    </lineage>
</organism>
<dbReference type="InterPro" id="IPR050445">
    <property type="entry name" value="Bact_polysacc_biosynth/exp"/>
</dbReference>
<dbReference type="SUPFAM" id="SSF52540">
    <property type="entry name" value="P-loop containing nucleoside triphosphate hydrolases"/>
    <property type="match status" value="1"/>
</dbReference>
<dbReference type="Gene3D" id="3.40.50.300">
    <property type="entry name" value="P-loop containing nucleotide triphosphate hydrolases"/>
    <property type="match status" value="1"/>
</dbReference>
<keyword evidence="2" id="KW-1133">Transmembrane helix</keyword>
<feature type="coiled-coil region" evidence="1">
    <location>
        <begin position="287"/>
        <end position="341"/>
    </location>
</feature>
<dbReference type="GO" id="GO:0005886">
    <property type="term" value="C:plasma membrane"/>
    <property type="evidence" value="ECO:0007669"/>
    <property type="project" value="TreeGrafter"/>
</dbReference>
<sequence length="770" mass="87989">MEIQDVFNNLWRRKWVVLITLVVGALVTLFFLQFREETFKSTARISTGYTITDQVDLNEPSERMRDQDVRFNNLLELMKSPVSFNLLSYRLLLHDLNHDQEQTFRYPKDPSVILEEDRFTRMGKQLNAKMRALTSDYQPSLYSFFEDAEIELVKKEVKEKLRAHEALDPSDPNFDLIRKFLLAFGYDYQAVSDALNIYRVFGTDYINVEFESHDRELSAFAANTFSKEFIDYYATIRGEHSNESVAFLKEVAAERKAILDNKLSQLEGYGVSDAMGEGERASRYSQLVDLERRRDELRSAVQEHRLTINQLEQDVSGSGGGSQQNQRVVALQDQIRALQRRYVSTGSTNRELSDSLAYLRGRLRSLIARLDTDTETVGTSDLEQQLKTARIDYQVAQNDLQQVNARINQLQYGFSNDEEQSDEVAALKNEIEVAKQDYNEVLRKLNQAKNQQVTESSLRQVLAATPALNPSSMKSIYVLCISVFSCFALAVLVIILGMITDDTIRTPYRFQKMVNLKLQAVLNKVSLKKLDFHKIFISEYSPKREVEFYKSSLRHLRYQIEGMNSKIFLFTSLRPGAGKTSIINSLAYVFSLLKKRVLIIDTNFKNNSLTQIYGSGLKEVKVVQKRMVSKRSPRMAKVTANGAGAEDEELVEMKSSLDLVNPTDYDDIFFVGNSGITGNSPSEMLSRRDFKKFVLMMAEQFDYIFLEGPALNDHSDSRELVSFVQRVVTVVNAQDTVRPVDEQSIEFVKSLKGKSAGAVLNQVVLEDIRD</sequence>